<evidence type="ECO:0000313" key="2">
    <source>
        <dbReference type="EMBL" id="SOC12032.1"/>
    </source>
</evidence>
<feature type="transmembrane region" description="Helical" evidence="1">
    <location>
        <begin position="148"/>
        <end position="166"/>
    </location>
</feature>
<organism evidence="2 3">
    <name type="scientific">Pseudobutyrivibrio ruminis DSM 9787</name>
    <dbReference type="NCBI Taxonomy" id="1123011"/>
    <lineage>
        <taxon>Bacteria</taxon>
        <taxon>Bacillati</taxon>
        <taxon>Bacillota</taxon>
        <taxon>Clostridia</taxon>
        <taxon>Lachnospirales</taxon>
        <taxon>Lachnospiraceae</taxon>
        <taxon>Pseudobutyrivibrio</taxon>
    </lineage>
</organism>
<evidence type="ECO:0000313" key="3">
    <source>
        <dbReference type="Proteomes" id="UP000219563"/>
    </source>
</evidence>
<keyword evidence="1" id="KW-0812">Transmembrane</keyword>
<evidence type="ECO:0000256" key="1">
    <source>
        <dbReference type="SAM" id="Phobius"/>
    </source>
</evidence>
<dbReference type="RefSeq" id="WP_097076916.1">
    <property type="nucleotide sequence ID" value="NZ_OBMR01000010.1"/>
</dbReference>
<feature type="transmembrane region" description="Helical" evidence="1">
    <location>
        <begin position="6"/>
        <end position="24"/>
    </location>
</feature>
<dbReference type="Proteomes" id="UP000219563">
    <property type="component" value="Unassembled WGS sequence"/>
</dbReference>
<feature type="transmembrane region" description="Helical" evidence="1">
    <location>
        <begin position="109"/>
        <end position="128"/>
    </location>
</feature>
<name>A0A285SVK9_9FIRM</name>
<sequence length="175" mass="19989">MDNNKMFVLVLFALVFGTCLLFTIPAHKYNEGHFDEMQEMIRGKAYRFAFFTTTIFLAIYFIYDFILGDIFVRLSSSLLAITAIVVGETVYIAYSIWNHAFIQVNQKSSGVFIIYGFIAVINILAFILELDELSLSIDNGILQFNNTIIQLAMAIVYGITPIIFFARKAMDKWES</sequence>
<protein>
    <submittedName>
        <fullName evidence="2">Uncharacterized protein</fullName>
    </submittedName>
</protein>
<feature type="transmembrane region" description="Helical" evidence="1">
    <location>
        <begin position="78"/>
        <end position="97"/>
    </location>
</feature>
<reference evidence="2 3" key="1">
    <citation type="submission" date="2017-08" db="EMBL/GenBank/DDBJ databases">
        <authorList>
            <person name="de Groot N.N."/>
        </authorList>
    </citation>
    <scope>NUCLEOTIDE SEQUENCE [LARGE SCALE GENOMIC DNA]</scope>
    <source>
        <strain evidence="2 3">DSM 9787</strain>
    </source>
</reference>
<feature type="transmembrane region" description="Helical" evidence="1">
    <location>
        <begin position="45"/>
        <end position="66"/>
    </location>
</feature>
<proteinExistence type="predicted"/>
<keyword evidence="1" id="KW-1133">Transmembrane helix</keyword>
<dbReference type="EMBL" id="OBMR01000010">
    <property type="protein sequence ID" value="SOC12032.1"/>
    <property type="molecule type" value="Genomic_DNA"/>
</dbReference>
<keyword evidence="1" id="KW-0472">Membrane</keyword>
<gene>
    <name evidence="2" type="ORF">SAMN02910411_2806</name>
</gene>
<dbReference type="AlphaFoldDB" id="A0A285SVK9"/>
<accession>A0A285SVK9</accession>